<evidence type="ECO:0000256" key="2">
    <source>
        <dbReference type="SAM" id="Phobius"/>
    </source>
</evidence>
<feature type="transmembrane region" description="Helical" evidence="2">
    <location>
        <begin position="110"/>
        <end position="132"/>
    </location>
</feature>
<keyword evidence="2" id="KW-1133">Transmembrane helix</keyword>
<keyword evidence="2" id="KW-0812">Transmembrane</keyword>
<name>A0A6A2RC30_BIFAD</name>
<organism evidence="3 4">
    <name type="scientific">Bifidobacterium adolescentis</name>
    <dbReference type="NCBI Taxonomy" id="1680"/>
    <lineage>
        <taxon>Bacteria</taxon>
        <taxon>Bacillati</taxon>
        <taxon>Actinomycetota</taxon>
        <taxon>Actinomycetes</taxon>
        <taxon>Bifidobacteriales</taxon>
        <taxon>Bifidobacteriaceae</taxon>
        <taxon>Bifidobacterium</taxon>
    </lineage>
</organism>
<evidence type="ECO:0000256" key="1">
    <source>
        <dbReference type="SAM" id="MobiDB-lite"/>
    </source>
</evidence>
<gene>
    <name evidence="3" type="ORF">GA629_08360</name>
</gene>
<dbReference type="InterPro" id="IPR031989">
    <property type="entry name" value="DUF5067"/>
</dbReference>
<dbReference type="Pfam" id="PF16729">
    <property type="entry name" value="DUF5067"/>
    <property type="match status" value="1"/>
</dbReference>
<feature type="compositionally biased region" description="Pro residues" evidence="1">
    <location>
        <begin position="1"/>
        <end position="15"/>
    </location>
</feature>
<feature type="region of interest" description="Disordered" evidence="1">
    <location>
        <begin position="1"/>
        <end position="47"/>
    </location>
</feature>
<feature type="transmembrane region" description="Helical" evidence="2">
    <location>
        <begin position="54"/>
        <end position="74"/>
    </location>
</feature>
<proteinExistence type="predicted"/>
<sequence length="293" mass="30938">MSTPPIPPVPAPPQQPVAQVPFRQPVPAGEAPQAPVPPQSGAPQAAHTSQQKPFSALAITALVFAIIAALLSWVPIVNNIAFFIAIIGLVFAGFAMHVTRKAGPRRGKALAVAALVVLLVAGGLVLGTQTLYGKAIDTMIGSSETTTTSKPKKSKAKTEKKAAPAVQDMEGDVDGANYHVKLDSLTKTVNDYEGKPTVMLTYEMTNNKSENSNPMDLNVQVFQNGHQLDTAIYSDQAPEGYDVDSESRALQPSATGTITLGYVLEDETSPVTVEASGTFDMSGQKVTHEFALQ</sequence>
<keyword evidence="2" id="KW-0472">Membrane</keyword>
<evidence type="ECO:0000313" key="3">
    <source>
        <dbReference type="EMBL" id="KAB5883468.1"/>
    </source>
</evidence>
<dbReference type="Gene3D" id="2.60.40.1240">
    <property type="match status" value="1"/>
</dbReference>
<evidence type="ECO:0000313" key="4">
    <source>
        <dbReference type="Proteomes" id="UP000470200"/>
    </source>
</evidence>
<protein>
    <submittedName>
        <fullName evidence="3">DUF5067 domain-containing protein</fullName>
    </submittedName>
</protein>
<feature type="region of interest" description="Disordered" evidence="1">
    <location>
        <begin position="143"/>
        <end position="166"/>
    </location>
</feature>
<feature type="transmembrane region" description="Helical" evidence="2">
    <location>
        <begin position="80"/>
        <end position="98"/>
    </location>
</feature>
<accession>A0A6A2RC30</accession>
<dbReference type="AlphaFoldDB" id="A0A6A2RC30"/>
<reference evidence="3 4" key="1">
    <citation type="journal article" date="2019" name="Nat. Med.">
        <title>A library of human gut bacterial isolates paired with longitudinal multiomics data enables mechanistic microbiome research.</title>
        <authorList>
            <person name="Poyet M."/>
            <person name="Groussin M."/>
            <person name="Gibbons S.M."/>
            <person name="Avila-Pacheco J."/>
            <person name="Jiang X."/>
            <person name="Kearney S.M."/>
            <person name="Perrotta A.R."/>
            <person name="Berdy B."/>
            <person name="Zhao S."/>
            <person name="Lieberman T.D."/>
            <person name="Swanson P.K."/>
            <person name="Smith M."/>
            <person name="Roesemann S."/>
            <person name="Alexander J.E."/>
            <person name="Rich S.A."/>
            <person name="Livny J."/>
            <person name="Vlamakis H."/>
            <person name="Clish C."/>
            <person name="Bullock K."/>
            <person name="Deik A."/>
            <person name="Scott J."/>
            <person name="Pierce K.A."/>
            <person name="Xavier R.J."/>
            <person name="Alm E.J."/>
        </authorList>
    </citation>
    <scope>NUCLEOTIDE SEQUENCE [LARGE SCALE GENOMIC DNA]</scope>
    <source>
        <strain evidence="3 4">BIOML-A105</strain>
    </source>
</reference>
<dbReference type="InterPro" id="IPR029050">
    <property type="entry name" value="Immunoprotect_excell_Ig-like"/>
</dbReference>
<dbReference type="Proteomes" id="UP000470200">
    <property type="component" value="Unassembled WGS sequence"/>
</dbReference>
<comment type="caution">
    <text evidence="3">The sequence shown here is derived from an EMBL/GenBank/DDBJ whole genome shotgun (WGS) entry which is preliminary data.</text>
</comment>
<dbReference type="EMBL" id="WDIP01000010">
    <property type="protein sequence ID" value="KAB5883468.1"/>
    <property type="molecule type" value="Genomic_DNA"/>
</dbReference>
<feature type="compositionally biased region" description="Low complexity" evidence="1">
    <location>
        <begin position="16"/>
        <end position="28"/>
    </location>
</feature>